<organism evidence="2 3">
    <name type="scientific">Erwinia phage Micant</name>
    <dbReference type="NCBI Taxonomy" id="2923255"/>
    <lineage>
        <taxon>Viruses</taxon>
        <taxon>Duplodnaviria</taxon>
        <taxon>Heunggongvirae</taxon>
        <taxon>Uroviricota</taxon>
        <taxon>Caudoviricetes</taxon>
        <taxon>Autographivirales</taxon>
        <taxon>Autoscriptoviridae</taxon>
        <taxon>Slopekvirinae</taxon>
        <taxon>Micantvirus</taxon>
        <taxon>Micantvirus micant</taxon>
    </lineage>
</organism>
<evidence type="ECO:0000256" key="1">
    <source>
        <dbReference type="SAM" id="MobiDB-lite"/>
    </source>
</evidence>
<reference evidence="2 3" key="1">
    <citation type="journal article" date="2022" name="Arch. Virol.">
        <title>Two novel Erwinia amylovora bacteriophages, Loshitsa2 and Micant, isolated in Belarus.</title>
        <authorList>
            <person name="Besarab N.V."/>
            <person name="Letarov A.V."/>
            <person name="Kulikov E.E."/>
            <person name="Babenko V.V."/>
            <person name="Belalov I.S."/>
            <person name="Lagonenko A.L."/>
            <person name="Golomidova A.K."/>
            <person name="Evtushenkov A.N."/>
        </authorList>
    </citation>
    <scope>NUCLEOTIDE SEQUENCE [LARGE SCALE GENOMIC DNA]</scope>
</reference>
<name>A0AAE9FM83_9CAUD</name>
<dbReference type="Proteomes" id="UP000829068">
    <property type="component" value="Segment"/>
</dbReference>
<accession>A0AAE9FM83</accession>
<feature type="region of interest" description="Disordered" evidence="1">
    <location>
        <begin position="901"/>
        <end position="921"/>
    </location>
</feature>
<proteinExistence type="predicted"/>
<protein>
    <submittedName>
        <fullName evidence="2">Internal virion protein</fullName>
    </submittedName>
</protein>
<gene>
    <name evidence="2" type="ORF">Micant_00044</name>
</gene>
<evidence type="ECO:0000313" key="3">
    <source>
        <dbReference type="Proteomes" id="UP000829068"/>
    </source>
</evidence>
<keyword evidence="3" id="KW-1185">Reference proteome</keyword>
<sequence length="921" mass="100106">MPVLRQDVNTGSGELQIGGTNYMVGTASPQMKEVQPQTDTRGQAIQGFLSNFLDTFTPQLQKGQQRAAVQGQIDATQDPKALENSDSAVDKQNIFMRDAYQQGYLGAAVQQSVTDFQSGVTTRAQQAGLQGLSDEEFLQQERQQNAQLMNSLGQYLPHMSTQTVAAVANSLDSTRQSALGLLQKTRLGQAKINNTRTIDQGARAALDGLQTSMQAGNNFDQSYHYIENQANMIAVNPILTEKEKRDNVTNMFLSAAQNMNDPNDIEALANKYQGLLGAESVDGVKQLRTFYTQAGERQAGATWMDLQNRFDAIGNLPAYQQADARKNFEQQMIQAQTEGRLSTGQMETWYNKLHKEQTPKLQMTGMVKAVATGGGSLNVESLHAAAPGVTRSEINSAILESYPDTMEGNASMLAAGSAGKDPWVIKQALGRVGNQMAGQLSTLSSLMKPVTGDDGNITYQIPQEVQANVVGFTAMYTSADAVTQQTLLNTLPEDWRGVVQQAIAQDPSNVNNNVLDTLKRVAVENASGMYKDVSSVPNEKMLNTDSALRWYQRINVFHDTDSEESQRQQMAQTLRAEYTRIYNTDRGLLSGKSPDSISKMLTGLVQSRTAPVDVGPFAANITLPTGQSVSSYAAAAGADESTYTKALQSTIKSVYDSQNINPDLLESVQFTPASGGSLSKDITMTVYTKNNAGIIEPHRAVIPMSVVGQTARSAYQRQKDEARADGEMKAGASISTFQDGAHGGIVTASVSGTNRTNLQPTVFNALQSNIMMYEGFKPTRTNGSVGYGHHEASGDSIPERMTQAEAQADLKSLLETRYVPMAQGYMKDAGVSGDAATVLLADLTYQRPADAKALADKMGQYRRGEISKHELDGVLSKLPSYTDAGGTFKSRRNADRRDSLERWANFEGNPQRIRMEQGKPF</sequence>
<evidence type="ECO:0000313" key="2">
    <source>
        <dbReference type="EMBL" id="UNA01068.1"/>
    </source>
</evidence>
<dbReference type="EMBL" id="OM513679">
    <property type="protein sequence ID" value="UNA01068.1"/>
    <property type="molecule type" value="Genomic_DNA"/>
</dbReference>